<dbReference type="AlphaFoldDB" id="A0A1G6RGH3"/>
<dbReference type="SMART" id="SM00448">
    <property type="entry name" value="REC"/>
    <property type="match status" value="1"/>
</dbReference>
<dbReference type="RefSeq" id="WP_211752878.1">
    <property type="nucleotide sequence ID" value="NZ_FMZM01000005.1"/>
</dbReference>
<keyword evidence="2" id="KW-0805">Transcription regulation</keyword>
<dbReference type="PANTHER" id="PTHR48111:SF4">
    <property type="entry name" value="DNA-BINDING DUAL TRANSCRIPTIONAL REGULATOR OMPR"/>
    <property type="match status" value="1"/>
</dbReference>
<evidence type="ECO:0000256" key="1">
    <source>
        <dbReference type="ARBA" id="ARBA00022553"/>
    </source>
</evidence>
<keyword evidence="6" id="KW-1185">Reference proteome</keyword>
<dbReference type="SUPFAM" id="SSF46894">
    <property type="entry name" value="C-terminal effector domain of the bipartite response regulators"/>
    <property type="match status" value="1"/>
</dbReference>
<dbReference type="PANTHER" id="PTHR48111">
    <property type="entry name" value="REGULATOR OF RPOS"/>
    <property type="match status" value="1"/>
</dbReference>
<keyword evidence="3 5" id="KW-0238">DNA-binding</keyword>
<keyword evidence="4" id="KW-0804">Transcription</keyword>
<dbReference type="GO" id="GO:0032993">
    <property type="term" value="C:protein-DNA complex"/>
    <property type="evidence" value="ECO:0007669"/>
    <property type="project" value="TreeGrafter"/>
</dbReference>
<dbReference type="SUPFAM" id="SSF52172">
    <property type="entry name" value="CheY-like"/>
    <property type="match status" value="1"/>
</dbReference>
<keyword evidence="1" id="KW-0597">Phosphoprotein</keyword>
<dbReference type="InterPro" id="IPR016032">
    <property type="entry name" value="Sig_transdc_resp-reg_C-effctor"/>
</dbReference>
<dbReference type="CDD" id="cd17574">
    <property type="entry name" value="REC_OmpR"/>
    <property type="match status" value="1"/>
</dbReference>
<dbReference type="GO" id="GO:0000156">
    <property type="term" value="F:phosphorelay response regulator activity"/>
    <property type="evidence" value="ECO:0007669"/>
    <property type="project" value="TreeGrafter"/>
</dbReference>
<dbReference type="PROSITE" id="PS50110">
    <property type="entry name" value="RESPONSE_REGULATORY"/>
    <property type="match status" value="1"/>
</dbReference>
<dbReference type="InterPro" id="IPR039420">
    <property type="entry name" value="WalR-like"/>
</dbReference>
<evidence type="ECO:0000256" key="3">
    <source>
        <dbReference type="ARBA" id="ARBA00023125"/>
    </source>
</evidence>
<dbReference type="GO" id="GO:0006355">
    <property type="term" value="P:regulation of DNA-templated transcription"/>
    <property type="evidence" value="ECO:0007669"/>
    <property type="project" value="InterPro"/>
</dbReference>
<evidence type="ECO:0000256" key="4">
    <source>
        <dbReference type="ARBA" id="ARBA00023163"/>
    </source>
</evidence>
<dbReference type="STRING" id="1045774.SAMN05421872_105256"/>
<gene>
    <name evidence="5" type="ORF">SAMN05421872_105256</name>
</gene>
<dbReference type="SMART" id="SM00862">
    <property type="entry name" value="Trans_reg_C"/>
    <property type="match status" value="1"/>
</dbReference>
<dbReference type="Gene3D" id="6.10.250.690">
    <property type="match status" value="1"/>
</dbReference>
<dbReference type="Gene3D" id="1.10.10.10">
    <property type="entry name" value="Winged helix-like DNA-binding domain superfamily/Winged helix DNA-binding domain"/>
    <property type="match status" value="1"/>
</dbReference>
<dbReference type="CDD" id="cd00383">
    <property type="entry name" value="trans_reg_C"/>
    <property type="match status" value="1"/>
</dbReference>
<dbReference type="PROSITE" id="PS51755">
    <property type="entry name" value="OMPR_PHOB"/>
    <property type="match status" value="1"/>
</dbReference>
<dbReference type="Gene3D" id="3.40.50.2300">
    <property type="match status" value="1"/>
</dbReference>
<dbReference type="EMBL" id="FMZM01000005">
    <property type="protein sequence ID" value="SDD03006.1"/>
    <property type="molecule type" value="Genomic_DNA"/>
</dbReference>
<evidence type="ECO:0000313" key="6">
    <source>
        <dbReference type="Proteomes" id="UP000199034"/>
    </source>
</evidence>
<dbReference type="InterPro" id="IPR011006">
    <property type="entry name" value="CheY-like_superfamily"/>
</dbReference>
<proteinExistence type="predicted"/>
<dbReference type="InterPro" id="IPR001789">
    <property type="entry name" value="Sig_transdc_resp-reg_receiver"/>
</dbReference>
<dbReference type="GO" id="GO:0000976">
    <property type="term" value="F:transcription cis-regulatory region binding"/>
    <property type="evidence" value="ECO:0007669"/>
    <property type="project" value="TreeGrafter"/>
</dbReference>
<protein>
    <submittedName>
        <fullName evidence="5">DNA-binding response regulator, OmpR family, contains REC and winged-helix (WHTH) domain</fullName>
    </submittedName>
</protein>
<dbReference type="Proteomes" id="UP000199034">
    <property type="component" value="Unassembled WGS sequence"/>
</dbReference>
<evidence type="ECO:0000256" key="2">
    <source>
        <dbReference type="ARBA" id="ARBA00023015"/>
    </source>
</evidence>
<evidence type="ECO:0000313" key="5">
    <source>
        <dbReference type="EMBL" id="SDD03006.1"/>
    </source>
</evidence>
<reference evidence="5 6" key="1">
    <citation type="submission" date="2016-10" db="EMBL/GenBank/DDBJ databases">
        <authorList>
            <person name="de Groot N.N."/>
        </authorList>
    </citation>
    <scope>NUCLEOTIDE SEQUENCE [LARGE SCALE GENOMIC DNA]</scope>
    <source>
        <strain evidence="5 6">CGMCC 4.6858</strain>
    </source>
</reference>
<name>A0A1G6RGH3_9ACTN</name>
<dbReference type="GO" id="GO:0005829">
    <property type="term" value="C:cytosol"/>
    <property type="evidence" value="ECO:0007669"/>
    <property type="project" value="TreeGrafter"/>
</dbReference>
<dbReference type="Pfam" id="PF00486">
    <property type="entry name" value="Trans_reg_C"/>
    <property type="match status" value="1"/>
</dbReference>
<sequence length="251" mass="27276">MHSRQTAVVVDDDPDVRLLLAHVLGKLDLDVTSAETGEDGIARIREVDADLVTLDLTLPDLDGVEVCRRIREFSDAYVVMITGRVEEADRLVGLDVGADDYMTKPVSPREVRARAAALLRRPRQRRDPAAEPPPAPTGLAVQSAGVDDRVVDAGGGLVLVPVRHVALLDGQPLPLTPTEVDLLATLSSRPGAAWDRGALVREVWAGDFIESDFLVDVHVASLRRKLRKAGTQREWISTVAGTGYRFDRVVA</sequence>
<dbReference type="InterPro" id="IPR001867">
    <property type="entry name" value="OmpR/PhoB-type_DNA-bd"/>
</dbReference>
<dbReference type="Pfam" id="PF00072">
    <property type="entry name" value="Response_reg"/>
    <property type="match status" value="1"/>
</dbReference>
<organism evidence="5 6">
    <name type="scientific">Nocardioides lianchengensis</name>
    <dbReference type="NCBI Taxonomy" id="1045774"/>
    <lineage>
        <taxon>Bacteria</taxon>
        <taxon>Bacillati</taxon>
        <taxon>Actinomycetota</taxon>
        <taxon>Actinomycetes</taxon>
        <taxon>Propionibacteriales</taxon>
        <taxon>Nocardioidaceae</taxon>
        <taxon>Nocardioides</taxon>
    </lineage>
</organism>
<accession>A0A1G6RGH3</accession>
<dbReference type="InterPro" id="IPR036388">
    <property type="entry name" value="WH-like_DNA-bd_sf"/>
</dbReference>